<organism evidence="4 5">
    <name type="scientific">Klebsiella huaxiensis</name>
    <dbReference type="NCBI Taxonomy" id="2153354"/>
    <lineage>
        <taxon>Bacteria</taxon>
        <taxon>Pseudomonadati</taxon>
        <taxon>Pseudomonadota</taxon>
        <taxon>Gammaproteobacteria</taxon>
        <taxon>Enterobacterales</taxon>
        <taxon>Enterobacteriaceae</taxon>
        <taxon>Klebsiella/Raoultella group</taxon>
        <taxon>Klebsiella</taxon>
    </lineage>
</organism>
<name>A0ABT6E7L7_9ENTR</name>
<dbReference type="SUPFAM" id="SSF51569">
    <property type="entry name" value="Aldolase"/>
    <property type="match status" value="1"/>
</dbReference>
<gene>
    <name evidence="4" type="ORF">OXR69_005740</name>
</gene>
<dbReference type="InterPro" id="IPR002220">
    <property type="entry name" value="DapA-like"/>
</dbReference>
<keyword evidence="5" id="KW-1185">Reference proteome</keyword>
<evidence type="ECO:0000313" key="5">
    <source>
        <dbReference type="Proteomes" id="UP001075001"/>
    </source>
</evidence>
<comment type="caution">
    <text evidence="4">The sequence shown here is derived from an EMBL/GenBank/DDBJ whole genome shotgun (WGS) entry which is preliminary data.</text>
</comment>
<proteinExistence type="inferred from homology"/>
<evidence type="ECO:0000256" key="3">
    <source>
        <dbReference type="PIRNR" id="PIRNR001365"/>
    </source>
</evidence>
<dbReference type="Pfam" id="PF00701">
    <property type="entry name" value="DHDPS"/>
    <property type="match status" value="1"/>
</dbReference>
<dbReference type="SMART" id="SM01130">
    <property type="entry name" value="DHDPS"/>
    <property type="match status" value="1"/>
</dbReference>
<dbReference type="PANTHER" id="PTHR12128:SF66">
    <property type="entry name" value="4-HYDROXY-2-OXOGLUTARATE ALDOLASE, MITOCHONDRIAL"/>
    <property type="match status" value="1"/>
</dbReference>
<sequence length="310" mass="34521">MKKIEGIIPVMLTPFTDDNVVDYPGLGNLIDWYIANGADALFAVCQSSEMQFLTLEERVELAKFVVDYTQKRIPVISSGHISDDLNAQIAELSAMAQTGIDALVLVTNHLDPDNQGTDAFKHHLDAILAALPSSMALGLYECPAPYRRLLSDEELMYCAASGRFRVLKDVSCDLPTVIRRVELVKETPMAIVNANAAIAWEAMQAGSKGFCGVFTNFHPDLYHWLYHHGAQHRDAAEQLAWFLSLSAVTETIGYPKNAKIFHQKRGTFASVHCRVTADDVLKKYWGLEVILQQIADSGEWQRKQLADLPK</sequence>
<reference evidence="4" key="1">
    <citation type="submission" date="2023-03" db="EMBL/GenBank/DDBJ databases">
        <title>identification of new KPC variant in Klebsiella huaxiensis from the Hospital Sewage Samples in China.</title>
        <authorList>
            <person name="Wu Y."/>
        </authorList>
    </citation>
    <scope>NUCLEOTIDE SEQUENCE</scope>
    <source>
        <strain evidence="4">ZR-9</strain>
    </source>
</reference>
<protein>
    <submittedName>
        <fullName evidence="4">Dihydrodipicolinate synthase family protein</fullName>
    </submittedName>
</protein>
<dbReference type="InterPro" id="IPR013785">
    <property type="entry name" value="Aldolase_TIM"/>
</dbReference>
<dbReference type="RefSeq" id="WP_112215549.1">
    <property type="nucleotide sequence ID" value="NZ_CABGGQ010000018.1"/>
</dbReference>
<dbReference type="Gene3D" id="3.20.20.70">
    <property type="entry name" value="Aldolase class I"/>
    <property type="match status" value="1"/>
</dbReference>
<dbReference type="Proteomes" id="UP001075001">
    <property type="component" value="Unassembled WGS sequence"/>
</dbReference>
<evidence type="ECO:0000256" key="2">
    <source>
        <dbReference type="ARBA" id="ARBA00023239"/>
    </source>
</evidence>
<dbReference type="CDD" id="cd00408">
    <property type="entry name" value="DHDPS-like"/>
    <property type="match status" value="1"/>
</dbReference>
<accession>A0ABT6E7L7</accession>
<evidence type="ECO:0000313" key="4">
    <source>
        <dbReference type="EMBL" id="MDG1641382.1"/>
    </source>
</evidence>
<dbReference type="PANTHER" id="PTHR12128">
    <property type="entry name" value="DIHYDRODIPICOLINATE SYNTHASE"/>
    <property type="match status" value="1"/>
</dbReference>
<keyword evidence="2 3" id="KW-0456">Lyase</keyword>
<dbReference type="PIRSF" id="PIRSF001365">
    <property type="entry name" value="DHDPS"/>
    <property type="match status" value="1"/>
</dbReference>
<dbReference type="EMBL" id="JAPQEX020000001">
    <property type="protein sequence ID" value="MDG1641382.1"/>
    <property type="molecule type" value="Genomic_DNA"/>
</dbReference>
<evidence type="ECO:0000256" key="1">
    <source>
        <dbReference type="ARBA" id="ARBA00007592"/>
    </source>
</evidence>
<comment type="similarity">
    <text evidence="1 3">Belongs to the DapA family.</text>
</comment>